<dbReference type="Proteomes" id="UP000007437">
    <property type="component" value="Chromosome"/>
</dbReference>
<proteinExistence type="predicted"/>
<evidence type="ECO:0000313" key="1">
    <source>
        <dbReference type="EMBL" id="CBW74769.1"/>
    </source>
</evidence>
<dbReference type="EMBL" id="FR687359">
    <property type="protein sequence ID" value="CBW74769.1"/>
    <property type="molecule type" value="Genomic_DNA"/>
</dbReference>
<dbReference type="KEGG" id="brh:RBRH_02848"/>
<dbReference type="AlphaFoldDB" id="E5AQ87"/>
<organism evidence="1 2">
    <name type="scientific">Mycetohabitans rhizoxinica (strain DSM 19002 / CIP 109453 / HKI 454)</name>
    <name type="common">Paraburkholderia rhizoxinica</name>
    <dbReference type="NCBI Taxonomy" id="882378"/>
    <lineage>
        <taxon>Bacteria</taxon>
        <taxon>Pseudomonadati</taxon>
        <taxon>Pseudomonadota</taxon>
        <taxon>Betaproteobacteria</taxon>
        <taxon>Burkholderiales</taxon>
        <taxon>Burkholderiaceae</taxon>
        <taxon>Mycetohabitans</taxon>
    </lineage>
</organism>
<gene>
    <name evidence="1" type="ordered locus">RBRH_02848</name>
</gene>
<evidence type="ECO:0000313" key="2">
    <source>
        <dbReference type="Proteomes" id="UP000007437"/>
    </source>
</evidence>
<protein>
    <recommendedName>
        <fullName evidence="3">Transposase</fullName>
    </recommendedName>
</protein>
<dbReference type="HOGENOM" id="CLU_3005395_0_0_4"/>
<accession>E5AQ87</accession>
<dbReference type="STRING" id="882378.RBRH_02848"/>
<name>E5AQ87_MYCRK</name>
<sequence>MLTAWRPITQLARVLLVHETAVRAALCVCGRACFSKLKDYRKCPNYWNNACVSRWH</sequence>
<reference evidence="1 2" key="1">
    <citation type="journal article" date="2011" name="J. Bacteriol.">
        <title>Complete genome sequence of Burkholderia rhizoxinica, an endosymbiont of Rhizopus microsporus.</title>
        <authorList>
            <person name="Lackner G."/>
            <person name="Moebius N."/>
            <person name="Partida-Martinez L."/>
            <person name="Hertweck C."/>
        </authorList>
    </citation>
    <scope>NUCLEOTIDE SEQUENCE [LARGE SCALE GENOMIC DNA]</scope>
    <source>
        <strain evidence="2">DSM 19002 / CIP 109453 / HKI 454</strain>
    </source>
</reference>
<evidence type="ECO:0008006" key="3">
    <source>
        <dbReference type="Google" id="ProtNLM"/>
    </source>
</evidence>